<dbReference type="Proteomes" id="UP000478052">
    <property type="component" value="Unassembled WGS sequence"/>
</dbReference>
<organism evidence="8 9">
    <name type="scientific">Aphis craccivora</name>
    <name type="common">Cowpea aphid</name>
    <dbReference type="NCBI Taxonomy" id="307492"/>
    <lineage>
        <taxon>Eukaryota</taxon>
        <taxon>Metazoa</taxon>
        <taxon>Ecdysozoa</taxon>
        <taxon>Arthropoda</taxon>
        <taxon>Hexapoda</taxon>
        <taxon>Insecta</taxon>
        <taxon>Pterygota</taxon>
        <taxon>Neoptera</taxon>
        <taxon>Paraneoptera</taxon>
        <taxon>Hemiptera</taxon>
        <taxon>Sternorrhyncha</taxon>
        <taxon>Aphidomorpha</taxon>
        <taxon>Aphidoidea</taxon>
        <taxon>Aphididae</taxon>
        <taxon>Aphidini</taxon>
        <taxon>Aphis</taxon>
        <taxon>Aphis</taxon>
    </lineage>
</organism>
<feature type="compositionally biased region" description="Basic and acidic residues" evidence="6">
    <location>
        <begin position="161"/>
        <end position="179"/>
    </location>
</feature>
<evidence type="ECO:0000256" key="2">
    <source>
        <dbReference type="ARBA" id="ARBA00016807"/>
    </source>
</evidence>
<feature type="region of interest" description="Disordered" evidence="6">
    <location>
        <begin position="161"/>
        <end position="180"/>
    </location>
</feature>
<gene>
    <name evidence="8" type="ORF">FWK35_00034195</name>
</gene>
<evidence type="ECO:0000256" key="3">
    <source>
        <dbReference type="ARBA" id="ARBA00023015"/>
    </source>
</evidence>
<accession>A0A6G0VKW9</accession>
<comment type="caution">
    <text evidence="8">The sequence shown here is derived from an EMBL/GenBank/DDBJ whole genome shotgun (WGS) entry which is preliminary data.</text>
</comment>
<name>A0A6G0VKW9_APHCR</name>
<dbReference type="OrthoDB" id="3437960at2759"/>
<dbReference type="Pfam" id="PF13873">
    <property type="entry name" value="Myb_DNA-bind_5"/>
    <property type="match status" value="1"/>
</dbReference>
<protein>
    <recommendedName>
        <fullName evidence="2">Regulatory protein zeste</fullName>
    </recommendedName>
</protein>
<comment type="subunit">
    <text evidence="1">Self-associates forming complexes of several hundred monomers.</text>
</comment>
<evidence type="ECO:0000313" key="9">
    <source>
        <dbReference type="Proteomes" id="UP000478052"/>
    </source>
</evidence>
<dbReference type="EMBL" id="VUJU01015340">
    <property type="protein sequence ID" value="KAF0694630.1"/>
    <property type="molecule type" value="Genomic_DNA"/>
</dbReference>
<evidence type="ECO:0000256" key="5">
    <source>
        <dbReference type="ARBA" id="ARBA00025466"/>
    </source>
</evidence>
<dbReference type="InterPro" id="IPR028002">
    <property type="entry name" value="Myb_DNA-bind_5"/>
</dbReference>
<evidence type="ECO:0000256" key="4">
    <source>
        <dbReference type="ARBA" id="ARBA00023163"/>
    </source>
</evidence>
<sequence length="234" mass="26775">MVKSRPTKHQMKALVELMSINPKLISGKFFANFTKQIAKAKWKDIANEFNLLLTAEKSWEKWKKAAAIKKHIQGIGGGPPSNLVLSDAQLDTIPLMSQVAISGHLNSLESDVTFNYDKHIEKSQILTYYGLEDFQIDVNNCEVLIENNHTFDNLHNNERMNSDLYEPKKKQTASERLSDSNKAAQSMIDIATQELKMKSNYYDEKLMLMKQNNQILGTIHKLLETYIPNNKNNM</sequence>
<comment type="function">
    <text evidence="5">Involved in transvection phenomena (= synapsis-dependent gene expression), where the synaptic pairing of chromosomes carrying genes with which zeste interacts influences the expression of these genes. Zeste binds to DNA and stimulates transcription from a nearby promoter.</text>
</comment>
<keyword evidence="3" id="KW-0805">Transcription regulation</keyword>
<evidence type="ECO:0000256" key="1">
    <source>
        <dbReference type="ARBA" id="ARBA00011764"/>
    </source>
</evidence>
<keyword evidence="9" id="KW-1185">Reference proteome</keyword>
<evidence type="ECO:0000313" key="8">
    <source>
        <dbReference type="EMBL" id="KAF0694630.1"/>
    </source>
</evidence>
<proteinExistence type="predicted"/>
<evidence type="ECO:0000256" key="6">
    <source>
        <dbReference type="SAM" id="MobiDB-lite"/>
    </source>
</evidence>
<evidence type="ECO:0000259" key="7">
    <source>
        <dbReference type="Pfam" id="PF13873"/>
    </source>
</evidence>
<reference evidence="8 9" key="1">
    <citation type="submission" date="2019-08" db="EMBL/GenBank/DDBJ databases">
        <title>Whole genome of Aphis craccivora.</title>
        <authorList>
            <person name="Voronova N.V."/>
            <person name="Shulinski R.S."/>
            <person name="Bandarenka Y.V."/>
            <person name="Zhorov D.G."/>
            <person name="Warner D."/>
        </authorList>
    </citation>
    <scope>NUCLEOTIDE SEQUENCE [LARGE SCALE GENOMIC DNA]</scope>
    <source>
        <strain evidence="8">180601</strain>
        <tissue evidence="8">Whole Body</tissue>
    </source>
</reference>
<feature type="domain" description="Myb/SANT-like DNA-binding" evidence="7">
    <location>
        <begin position="5"/>
        <end position="64"/>
    </location>
</feature>
<keyword evidence="4" id="KW-0804">Transcription</keyword>
<dbReference type="AlphaFoldDB" id="A0A6G0VKW9"/>